<organism evidence="11 12">
    <name type="scientific">Limimaricola soesokkakensis</name>
    <dbReference type="NCBI Taxonomy" id="1343159"/>
    <lineage>
        <taxon>Bacteria</taxon>
        <taxon>Pseudomonadati</taxon>
        <taxon>Pseudomonadota</taxon>
        <taxon>Alphaproteobacteria</taxon>
        <taxon>Rhodobacterales</taxon>
        <taxon>Paracoccaceae</taxon>
        <taxon>Limimaricola</taxon>
    </lineage>
</organism>
<feature type="transmembrane region" description="Helical" evidence="9">
    <location>
        <begin position="84"/>
        <end position="110"/>
    </location>
</feature>
<dbReference type="InterPro" id="IPR007272">
    <property type="entry name" value="Sulf_transp_TsuA/YedE"/>
</dbReference>
<evidence type="ECO:0000313" key="11">
    <source>
        <dbReference type="EMBL" id="SLN69075.1"/>
    </source>
</evidence>
<keyword evidence="3" id="KW-1003">Cell membrane</keyword>
<evidence type="ECO:0000256" key="1">
    <source>
        <dbReference type="ARBA" id="ARBA00004429"/>
    </source>
</evidence>
<keyword evidence="7 9" id="KW-0472">Membrane</keyword>
<protein>
    <submittedName>
        <fullName evidence="11">Putative inner membrane protein</fullName>
    </submittedName>
</protein>
<feature type="transmembrane region" description="Helical" evidence="9">
    <location>
        <begin position="12"/>
        <end position="37"/>
    </location>
</feature>
<keyword evidence="13" id="KW-1185">Reference proteome</keyword>
<feature type="transmembrane region" description="Helical" evidence="9">
    <location>
        <begin position="122"/>
        <end position="141"/>
    </location>
</feature>
<keyword evidence="4" id="KW-0997">Cell inner membrane</keyword>
<dbReference type="RefSeq" id="WP_085897773.1">
    <property type="nucleotide sequence ID" value="NZ_FWFY01000016.1"/>
</dbReference>
<proteinExistence type="inferred from homology"/>
<dbReference type="EMBL" id="FWFY01000016">
    <property type="protein sequence ID" value="SLN69075.1"/>
    <property type="molecule type" value="Genomic_DNA"/>
</dbReference>
<reference evidence="10 13" key="2">
    <citation type="submission" date="2018-03" db="EMBL/GenBank/DDBJ databases">
        <title>Genomic Encyclopedia of Archaeal and Bacterial Type Strains, Phase II (KMG-II): from individual species to whole genera.</title>
        <authorList>
            <person name="Goeker M."/>
        </authorList>
    </citation>
    <scope>NUCLEOTIDE SEQUENCE [LARGE SCALE GENOMIC DNA]</scope>
    <source>
        <strain evidence="10 13">DSM 29956</strain>
    </source>
</reference>
<evidence type="ECO:0000313" key="12">
    <source>
        <dbReference type="Proteomes" id="UP000193495"/>
    </source>
</evidence>
<keyword evidence="2" id="KW-0813">Transport</keyword>
<evidence type="ECO:0000256" key="9">
    <source>
        <dbReference type="SAM" id="Phobius"/>
    </source>
</evidence>
<accession>A0A1X7A2X8</accession>
<dbReference type="Proteomes" id="UP000240624">
    <property type="component" value="Unassembled WGS sequence"/>
</dbReference>
<dbReference type="AlphaFoldDB" id="A0A1X7A2X8"/>
<evidence type="ECO:0000256" key="3">
    <source>
        <dbReference type="ARBA" id="ARBA00022475"/>
    </source>
</evidence>
<evidence type="ECO:0000256" key="7">
    <source>
        <dbReference type="ARBA" id="ARBA00023136"/>
    </source>
</evidence>
<keyword evidence="5 9" id="KW-0812">Transmembrane</keyword>
<comment type="subcellular location">
    <subcellularLocation>
        <location evidence="1">Cell inner membrane</location>
        <topology evidence="1">Multi-pass membrane protein</topology>
    </subcellularLocation>
</comment>
<feature type="transmembrane region" description="Helical" evidence="9">
    <location>
        <begin position="196"/>
        <end position="218"/>
    </location>
</feature>
<evidence type="ECO:0000313" key="13">
    <source>
        <dbReference type="Proteomes" id="UP000240624"/>
    </source>
</evidence>
<dbReference type="Proteomes" id="UP000193495">
    <property type="component" value="Unassembled WGS sequence"/>
</dbReference>
<dbReference type="GO" id="GO:0005886">
    <property type="term" value="C:plasma membrane"/>
    <property type="evidence" value="ECO:0007669"/>
    <property type="project" value="UniProtKB-SubCell"/>
</dbReference>
<dbReference type="PANTHER" id="PTHR30574">
    <property type="entry name" value="INNER MEMBRANE PROTEIN YEDE"/>
    <property type="match status" value="1"/>
</dbReference>
<feature type="transmembrane region" description="Helical" evidence="9">
    <location>
        <begin position="49"/>
        <end position="72"/>
    </location>
</feature>
<evidence type="ECO:0000313" key="10">
    <source>
        <dbReference type="EMBL" id="PSK80987.1"/>
    </source>
</evidence>
<dbReference type="PANTHER" id="PTHR30574:SF1">
    <property type="entry name" value="SULPHUR TRANSPORT DOMAIN-CONTAINING PROTEIN"/>
    <property type="match status" value="1"/>
</dbReference>
<evidence type="ECO:0000256" key="6">
    <source>
        <dbReference type="ARBA" id="ARBA00022989"/>
    </source>
</evidence>
<evidence type="ECO:0000256" key="2">
    <source>
        <dbReference type="ARBA" id="ARBA00022448"/>
    </source>
</evidence>
<feature type="transmembrane region" description="Helical" evidence="9">
    <location>
        <begin position="318"/>
        <end position="337"/>
    </location>
</feature>
<evidence type="ECO:0000256" key="8">
    <source>
        <dbReference type="ARBA" id="ARBA00035655"/>
    </source>
</evidence>
<reference evidence="11 12" key="1">
    <citation type="submission" date="2017-03" db="EMBL/GenBank/DDBJ databases">
        <authorList>
            <person name="Afonso C.L."/>
            <person name="Miller P.J."/>
            <person name="Scott M.A."/>
            <person name="Spackman E."/>
            <person name="Goraichik I."/>
            <person name="Dimitrov K.M."/>
            <person name="Suarez D.L."/>
            <person name="Swayne D.E."/>
        </authorList>
    </citation>
    <scope>NUCLEOTIDE SEQUENCE [LARGE SCALE GENOMIC DNA]</scope>
    <source>
        <strain evidence="11 12">CECT 8367</strain>
    </source>
</reference>
<dbReference type="EMBL" id="PYGB01000018">
    <property type="protein sequence ID" value="PSK80987.1"/>
    <property type="molecule type" value="Genomic_DNA"/>
</dbReference>
<feature type="transmembrane region" description="Helical" evidence="9">
    <location>
        <begin position="161"/>
        <end position="184"/>
    </location>
</feature>
<feature type="transmembrane region" description="Helical" evidence="9">
    <location>
        <begin position="291"/>
        <end position="312"/>
    </location>
</feature>
<sequence>MLDWLDEPTVAALIGMGSGAVLGAAARLGRFCTLGAIEDALYGGSLGRLRMWGIAIGVAVIAAFGLMAAGLFDPMDSFYLAQGWSLPGAILGGLVFGYGMALAGNCGYGALARLGGGDMRSFVIVLVMGLAAYATLSGPLSGLRVALFAPGGEPTPGIGHWMAQATGLPLWTCGLFAGLAILALSLRGGEALGRGAILCGASVGLAVAMGWAGTAWLFSTGFDALPVLSHSFSAPLGETMLYTMTSSGTALSFGVGSVVGVLAGAFAGSLWKGHFRWEACEDPRELKRQILGAGLMGWGAVTAAGCSIGQGITAFSVLAISAPVTLAAIALGAAIGLRQLIDGFVMAE</sequence>
<evidence type="ECO:0000256" key="4">
    <source>
        <dbReference type="ARBA" id="ARBA00022519"/>
    </source>
</evidence>
<dbReference type="OrthoDB" id="7984363at2"/>
<feature type="transmembrane region" description="Helical" evidence="9">
    <location>
        <begin position="250"/>
        <end position="271"/>
    </location>
</feature>
<keyword evidence="6 9" id="KW-1133">Transmembrane helix</keyword>
<dbReference type="Pfam" id="PF04143">
    <property type="entry name" value="Sulf_transp"/>
    <property type="match status" value="1"/>
</dbReference>
<gene>
    <name evidence="10" type="ORF">CLV79_11818</name>
    <name evidence="11" type="ORF">LOS8367_03472</name>
</gene>
<name>A0A1X7A2X8_9RHOB</name>
<evidence type="ECO:0000256" key="5">
    <source>
        <dbReference type="ARBA" id="ARBA00022692"/>
    </source>
</evidence>
<comment type="similarity">
    <text evidence="8">Belongs to the TsuA/YedE (TC 9.B.102) family.</text>
</comment>